<dbReference type="EMBL" id="AP011711">
    <property type="protein sequence ID" value="BAL55160.1"/>
    <property type="molecule type" value="Genomic_DNA"/>
</dbReference>
<dbReference type="PIRSF" id="PIRSF000390">
    <property type="entry name" value="PLP_StrS"/>
    <property type="match status" value="1"/>
</dbReference>
<evidence type="ECO:0000313" key="6">
    <source>
        <dbReference type="EMBL" id="BAL55160.1"/>
    </source>
</evidence>
<accession>H5SG74</accession>
<proteinExistence type="inferred from homology"/>
<dbReference type="PANTHER" id="PTHR30244">
    <property type="entry name" value="TRANSAMINASE"/>
    <property type="match status" value="1"/>
</dbReference>
<dbReference type="PANTHER" id="PTHR30244:SF36">
    <property type="entry name" value="3-OXO-GLUCOSE-6-PHOSPHATE:GLUTAMATE AMINOTRANSFERASE"/>
    <property type="match status" value="1"/>
</dbReference>
<reference evidence="6" key="2">
    <citation type="journal article" date="2012" name="PLoS ONE">
        <title>A Deeply Branching Thermophilic Bacterium with an Ancient Acetyl-CoA Pathway Dominates a Subsurface Ecosystem.</title>
        <authorList>
            <person name="Takami H."/>
            <person name="Noguchi H."/>
            <person name="Takaki Y."/>
            <person name="Uchiyama I."/>
            <person name="Toyoda A."/>
            <person name="Nishi S."/>
            <person name="Chee G.-J."/>
            <person name="Arai W."/>
            <person name="Nunoura T."/>
            <person name="Itoh T."/>
            <person name="Hattori M."/>
            <person name="Takai K."/>
        </authorList>
    </citation>
    <scope>NUCLEOTIDE SEQUENCE</scope>
</reference>
<dbReference type="Pfam" id="PF01041">
    <property type="entry name" value="DegT_DnrJ_EryC1"/>
    <property type="match status" value="1"/>
</dbReference>
<name>H5SG74_9BACT</name>
<evidence type="ECO:0000256" key="5">
    <source>
        <dbReference type="RuleBase" id="RU004508"/>
    </source>
</evidence>
<dbReference type="GO" id="GO:0008483">
    <property type="term" value="F:transaminase activity"/>
    <property type="evidence" value="ECO:0007669"/>
    <property type="project" value="TreeGrafter"/>
</dbReference>
<dbReference type="Gene3D" id="3.90.1150.10">
    <property type="entry name" value="Aspartate Aminotransferase, domain 1"/>
    <property type="match status" value="1"/>
</dbReference>
<dbReference type="SUPFAM" id="SSF53383">
    <property type="entry name" value="PLP-dependent transferases"/>
    <property type="match status" value="1"/>
</dbReference>
<dbReference type="AlphaFoldDB" id="H5SG74"/>
<sequence length="373" mass="41623">MNVPFVDLKEQYNAIRDELELAIHEVFRDTAFVLGKHVAWFEQKFAAYCGVRHAIGVNSGTDAITLTLKALGLGPGDEVITAANTFIATVEAIVHAGCKPVLVDVLPDTYNMDPSKLEEKITSKTKAIIPVHLYGQPADLDAIMETARRYNLFVIEDAAQAHGARYKGRSIGSWGDAACFSFYPSKNLGAYGDGGAVVTNDETLALKIRQLRDHGSVRKYQHELVGYNSRLDALQAAVLSVKLKYLDQWNAMRQRNAHLYGELLSQIPGIIAPKAVPDAQHVFHLYVIRLEGEDRNRLQEYLKSQGIETGIHYPQPVHLTQAFAHLQYREGDFPVAERCAQSILSLPMYPELKAEQIKYVVNKIRSYLAKEGM</sequence>
<dbReference type="InterPro" id="IPR000653">
    <property type="entry name" value="DegT/StrS_aminotransferase"/>
</dbReference>
<feature type="active site" description="Proton acceptor" evidence="3">
    <location>
        <position position="186"/>
    </location>
</feature>
<dbReference type="GO" id="GO:0030170">
    <property type="term" value="F:pyridoxal phosphate binding"/>
    <property type="evidence" value="ECO:0007669"/>
    <property type="project" value="UniProtKB-ARBA"/>
</dbReference>
<protein>
    <submittedName>
        <fullName evidence="6">Glutamine--scyllo-inositol transaminase</fullName>
    </submittedName>
</protein>
<dbReference type="GO" id="GO:0000271">
    <property type="term" value="P:polysaccharide biosynthetic process"/>
    <property type="evidence" value="ECO:0007669"/>
    <property type="project" value="TreeGrafter"/>
</dbReference>
<dbReference type="FunFam" id="3.40.640.10:FF:000089">
    <property type="entry name" value="Aminotransferase, DegT/DnrJ/EryC1/StrS family"/>
    <property type="match status" value="1"/>
</dbReference>
<evidence type="ECO:0000256" key="4">
    <source>
        <dbReference type="PIRSR" id="PIRSR000390-2"/>
    </source>
</evidence>
<evidence type="ECO:0000256" key="1">
    <source>
        <dbReference type="ARBA" id="ARBA00022898"/>
    </source>
</evidence>
<dbReference type="CDD" id="cd00616">
    <property type="entry name" value="AHBA_syn"/>
    <property type="match status" value="1"/>
</dbReference>
<keyword evidence="1 4" id="KW-0663">Pyridoxal phosphate</keyword>
<gene>
    <name evidence="6" type="ORF">HGMM_F23G10C13</name>
</gene>
<dbReference type="InterPro" id="IPR015421">
    <property type="entry name" value="PyrdxlP-dep_Trfase_major"/>
</dbReference>
<dbReference type="Gene3D" id="3.40.640.10">
    <property type="entry name" value="Type I PLP-dependent aspartate aminotransferase-like (Major domain)"/>
    <property type="match status" value="1"/>
</dbReference>
<evidence type="ECO:0000256" key="2">
    <source>
        <dbReference type="ARBA" id="ARBA00037999"/>
    </source>
</evidence>
<organism evidence="6">
    <name type="scientific">uncultured Acetothermia bacterium</name>
    <dbReference type="NCBI Taxonomy" id="236499"/>
    <lineage>
        <taxon>Bacteria</taxon>
        <taxon>Candidatus Bipolaricaulota</taxon>
        <taxon>environmental samples</taxon>
    </lineage>
</organism>
<evidence type="ECO:0000256" key="3">
    <source>
        <dbReference type="PIRSR" id="PIRSR000390-1"/>
    </source>
</evidence>
<feature type="modified residue" description="N6-(pyridoxal phosphate)lysine" evidence="4">
    <location>
        <position position="186"/>
    </location>
</feature>
<dbReference type="InterPro" id="IPR015422">
    <property type="entry name" value="PyrdxlP-dep_Trfase_small"/>
</dbReference>
<reference evidence="6" key="1">
    <citation type="journal article" date="2005" name="Environ. Microbiol.">
        <title>Genetic and functional properties of uncultivated thermophilic crenarchaeotes from a subsurface gold mine as revealed by analysis of genome fragments.</title>
        <authorList>
            <person name="Nunoura T."/>
            <person name="Hirayama H."/>
            <person name="Takami H."/>
            <person name="Oida H."/>
            <person name="Nishi S."/>
            <person name="Shimamura S."/>
            <person name="Suzuki Y."/>
            <person name="Inagaki F."/>
            <person name="Takai K."/>
            <person name="Nealson K.H."/>
            <person name="Horikoshi K."/>
        </authorList>
    </citation>
    <scope>NUCLEOTIDE SEQUENCE</scope>
</reference>
<dbReference type="InterPro" id="IPR015424">
    <property type="entry name" value="PyrdxlP-dep_Trfase"/>
</dbReference>
<comment type="similarity">
    <text evidence="2 5">Belongs to the DegT/DnrJ/EryC1 family.</text>
</comment>